<dbReference type="EMBL" id="JBBPCC010000016">
    <property type="protein sequence ID" value="MEK8130658.1"/>
    <property type="molecule type" value="Genomic_DNA"/>
</dbReference>
<accession>A0ABU9DP62</accession>
<proteinExistence type="predicted"/>
<keyword evidence="1" id="KW-0812">Transmembrane</keyword>
<evidence type="ECO:0000313" key="2">
    <source>
        <dbReference type="EMBL" id="MEK8130658.1"/>
    </source>
</evidence>
<reference evidence="2 3" key="1">
    <citation type="submission" date="2024-04" db="EMBL/GenBank/DDBJ databases">
        <title>draft genome sequnece of Paenibacillus filicis.</title>
        <authorList>
            <person name="Kim D.-U."/>
        </authorList>
    </citation>
    <scope>NUCLEOTIDE SEQUENCE [LARGE SCALE GENOMIC DNA]</scope>
    <source>
        <strain evidence="2 3">KACC14197</strain>
    </source>
</reference>
<dbReference type="RefSeq" id="WP_341417798.1">
    <property type="nucleotide sequence ID" value="NZ_JBBPCC010000016.1"/>
</dbReference>
<gene>
    <name evidence="2" type="ORF">WMW72_22380</name>
</gene>
<organism evidence="2 3">
    <name type="scientific">Paenibacillus filicis</name>
    <dbReference type="NCBI Taxonomy" id="669464"/>
    <lineage>
        <taxon>Bacteria</taxon>
        <taxon>Bacillati</taxon>
        <taxon>Bacillota</taxon>
        <taxon>Bacilli</taxon>
        <taxon>Bacillales</taxon>
        <taxon>Paenibacillaceae</taxon>
        <taxon>Paenibacillus</taxon>
    </lineage>
</organism>
<protein>
    <submittedName>
        <fullName evidence="2">Uncharacterized protein</fullName>
    </submittedName>
</protein>
<comment type="caution">
    <text evidence="2">The sequence shown here is derived from an EMBL/GenBank/DDBJ whole genome shotgun (WGS) entry which is preliminary data.</text>
</comment>
<keyword evidence="3" id="KW-1185">Reference proteome</keyword>
<sequence>MTKIAVTLLVLAAAHFELWRTLPDRTGKQATGVLLLFLVLAAPLSYLAYDDYRHQYPDANIGLGLALMFTWAVTLLLAAVSVIRRLRGPR</sequence>
<keyword evidence="1" id="KW-0472">Membrane</keyword>
<name>A0ABU9DP62_9BACL</name>
<feature type="transmembrane region" description="Helical" evidence="1">
    <location>
        <begin position="32"/>
        <end position="49"/>
    </location>
</feature>
<keyword evidence="1" id="KW-1133">Transmembrane helix</keyword>
<dbReference type="Proteomes" id="UP001469365">
    <property type="component" value="Unassembled WGS sequence"/>
</dbReference>
<feature type="transmembrane region" description="Helical" evidence="1">
    <location>
        <begin position="61"/>
        <end position="83"/>
    </location>
</feature>
<evidence type="ECO:0000313" key="3">
    <source>
        <dbReference type="Proteomes" id="UP001469365"/>
    </source>
</evidence>
<evidence type="ECO:0000256" key="1">
    <source>
        <dbReference type="SAM" id="Phobius"/>
    </source>
</evidence>